<keyword evidence="2" id="KW-1185">Reference proteome</keyword>
<comment type="caution">
    <text evidence="1">The sequence shown here is derived from an EMBL/GenBank/DDBJ whole genome shotgun (WGS) entry which is preliminary data.</text>
</comment>
<name>A0ACC0VFH4_9HYPO</name>
<organism evidence="1 2">
    <name type="scientific">Trichothecium roseum</name>
    <dbReference type="NCBI Taxonomy" id="47278"/>
    <lineage>
        <taxon>Eukaryota</taxon>
        <taxon>Fungi</taxon>
        <taxon>Dikarya</taxon>
        <taxon>Ascomycota</taxon>
        <taxon>Pezizomycotina</taxon>
        <taxon>Sordariomycetes</taxon>
        <taxon>Hypocreomycetidae</taxon>
        <taxon>Hypocreales</taxon>
        <taxon>Hypocreales incertae sedis</taxon>
        <taxon>Trichothecium</taxon>
    </lineage>
</organism>
<evidence type="ECO:0000313" key="1">
    <source>
        <dbReference type="EMBL" id="KAI9904949.1"/>
    </source>
</evidence>
<dbReference type="Proteomes" id="UP001163324">
    <property type="component" value="Chromosome 1"/>
</dbReference>
<dbReference type="EMBL" id="CM047940">
    <property type="protein sequence ID" value="KAI9904949.1"/>
    <property type="molecule type" value="Genomic_DNA"/>
</dbReference>
<accession>A0ACC0VFH4</accession>
<protein>
    <submittedName>
        <fullName evidence="1">Uncharacterized protein</fullName>
    </submittedName>
</protein>
<reference evidence="1" key="1">
    <citation type="submission" date="2022-10" db="EMBL/GenBank/DDBJ databases">
        <title>Complete Genome of Trichothecium roseum strain YXFP-22015, a Plant Pathogen Isolated from Citrus.</title>
        <authorList>
            <person name="Wang Y."/>
            <person name="Zhu L."/>
        </authorList>
    </citation>
    <scope>NUCLEOTIDE SEQUENCE</scope>
    <source>
        <strain evidence="1">YXFP-22015</strain>
    </source>
</reference>
<proteinExistence type="predicted"/>
<sequence length="594" mass="62131">MHYSPNFKSSPYCVPSPDGQFIATLTSATTILIRSTRTLETVESLKLPSGLAAAPVTTSSLSLLWSPSSTTLLAATPDQLHAQSVGSAAAAGGPPALRASVRNPASSGAGTRPPLAHIAFGARDEEVLVFAALGLKLLVYDLAASAAVEVVPSPKFFHQPGPAGAAAAVVSRAYSLRPATGHLALLTRTAGRDTVSIHHPETRALQRSWSPDTSDAHGLAWSPDGSWLLVWESPAHGRRLLLYTPDGQLFRALTRFGNSHDDVGSRGGDDGDDDAAAAAALEPGIKLCRFSPDGSKCLILDHSRSIAVLDTATWRTQLVLTHPVTIEPQDTLQVWQEQLGASSSFPSPTFVRATQPVSPLTTSTNTTAAGNASTSGESTRQAADHHHHHPSGPSSGCSSATLDASSTLLVSRLDDSPGALWIWDLAAAELRAVLLFHARAVDWAWHPRSRELLLIRCLDEAGAVTISTWDPLSAGPVYVPLAERLFTGAAGSGSSARRSRTGGNGGSSSGSSSGGGGVEWRNQALWLDADGPPTMLLSDGKMYCLAAMGDGPPSGWQGARGSCESMLLEGDSLQVDLPGDDTSMLEDTFSFKHS</sequence>
<evidence type="ECO:0000313" key="2">
    <source>
        <dbReference type="Proteomes" id="UP001163324"/>
    </source>
</evidence>
<gene>
    <name evidence="1" type="ORF">N3K66_001478</name>
</gene>